<reference evidence="1" key="1">
    <citation type="submission" date="2023-10" db="EMBL/GenBank/DDBJ databases">
        <title>Genome assemblies of two species of porcelain crab, Petrolisthes cinctipes and Petrolisthes manimaculis (Anomura: Porcellanidae).</title>
        <authorList>
            <person name="Angst P."/>
        </authorList>
    </citation>
    <scope>NUCLEOTIDE SEQUENCE</scope>
    <source>
        <strain evidence="1">PB745_01</strain>
        <tissue evidence="1">Gill</tissue>
    </source>
</reference>
<evidence type="ECO:0000313" key="2">
    <source>
        <dbReference type="Proteomes" id="UP001286313"/>
    </source>
</evidence>
<accession>A0AAE1FGT9</accession>
<feature type="non-terminal residue" evidence="1">
    <location>
        <position position="46"/>
    </location>
</feature>
<comment type="caution">
    <text evidence="1">The sequence shown here is derived from an EMBL/GenBank/DDBJ whole genome shotgun (WGS) entry which is preliminary data.</text>
</comment>
<dbReference type="Proteomes" id="UP001286313">
    <property type="component" value="Unassembled WGS sequence"/>
</dbReference>
<gene>
    <name evidence="1" type="ORF">Pcinc_022122</name>
</gene>
<sequence length="46" mass="5076">FVDHDLTATPHVTGKDGNDITCCDRRVLDNPSLLHPECGPNTDTQR</sequence>
<keyword evidence="2" id="KW-1185">Reference proteome</keyword>
<organism evidence="1 2">
    <name type="scientific">Petrolisthes cinctipes</name>
    <name type="common">Flat porcelain crab</name>
    <dbReference type="NCBI Taxonomy" id="88211"/>
    <lineage>
        <taxon>Eukaryota</taxon>
        <taxon>Metazoa</taxon>
        <taxon>Ecdysozoa</taxon>
        <taxon>Arthropoda</taxon>
        <taxon>Crustacea</taxon>
        <taxon>Multicrustacea</taxon>
        <taxon>Malacostraca</taxon>
        <taxon>Eumalacostraca</taxon>
        <taxon>Eucarida</taxon>
        <taxon>Decapoda</taxon>
        <taxon>Pleocyemata</taxon>
        <taxon>Anomura</taxon>
        <taxon>Galatheoidea</taxon>
        <taxon>Porcellanidae</taxon>
        <taxon>Petrolisthes</taxon>
    </lineage>
</organism>
<name>A0AAE1FGT9_PETCI</name>
<protein>
    <submittedName>
        <fullName evidence="1">Uncharacterized protein</fullName>
    </submittedName>
</protein>
<evidence type="ECO:0000313" key="1">
    <source>
        <dbReference type="EMBL" id="KAK3872867.1"/>
    </source>
</evidence>
<dbReference type="EMBL" id="JAWQEG010002302">
    <property type="protein sequence ID" value="KAK3872867.1"/>
    <property type="molecule type" value="Genomic_DNA"/>
</dbReference>
<dbReference type="AlphaFoldDB" id="A0AAE1FGT9"/>
<proteinExistence type="predicted"/>